<feature type="binding site" evidence="8">
    <location>
        <begin position="253"/>
        <end position="254"/>
    </location>
    <ligand>
        <name>substrate</name>
    </ligand>
</feature>
<dbReference type="KEGG" id="bcv:Bcav_2438"/>
<comment type="catalytic activity">
    <reaction evidence="7 8">
        <text>(2S,6S)-2,6-diaminopimelate = meso-2,6-diaminopimelate</text>
        <dbReference type="Rhea" id="RHEA:15393"/>
        <dbReference type="ChEBI" id="CHEBI:57609"/>
        <dbReference type="ChEBI" id="CHEBI:57791"/>
        <dbReference type="EC" id="5.1.1.7"/>
    </reaction>
</comment>
<comment type="subunit">
    <text evidence="8">Homodimer.</text>
</comment>
<dbReference type="HOGENOM" id="CLU_053306_4_0_11"/>
<organism evidence="10 11">
    <name type="scientific">Beutenbergia cavernae (strain ATCC BAA-8 / DSM 12333 / CCUG 43141 / JCM 11478 / NBRC 16432 / NCIMB 13614 / HKI 0122)</name>
    <dbReference type="NCBI Taxonomy" id="471853"/>
    <lineage>
        <taxon>Bacteria</taxon>
        <taxon>Bacillati</taxon>
        <taxon>Actinomycetota</taxon>
        <taxon>Actinomycetes</taxon>
        <taxon>Micrococcales</taxon>
        <taxon>Beutenbergiaceae</taxon>
        <taxon>Beutenbergia</taxon>
    </lineage>
</organism>
<dbReference type="NCBIfam" id="TIGR00652">
    <property type="entry name" value="DapF"/>
    <property type="match status" value="1"/>
</dbReference>
<dbReference type="HAMAP" id="MF_00197">
    <property type="entry name" value="DAP_epimerase"/>
    <property type="match status" value="1"/>
</dbReference>
<evidence type="ECO:0000313" key="10">
    <source>
        <dbReference type="EMBL" id="ACQ80688.1"/>
    </source>
</evidence>
<feature type="site" description="Could be important to modulate the pK values of the two catalytic cysteine residues" evidence="8">
    <location>
        <position position="177"/>
    </location>
</feature>
<dbReference type="STRING" id="471853.Bcav_2438"/>
<protein>
    <recommendedName>
        <fullName evidence="3 8">Diaminopimelate epimerase</fullName>
        <shortName evidence="8">DAP epimerase</shortName>
        <ecNumber evidence="3 8">5.1.1.7</ecNumber>
    </recommendedName>
    <alternativeName>
        <fullName evidence="8">PLP-independent amino acid racemase</fullName>
    </alternativeName>
</protein>
<dbReference type="RefSeq" id="WP_015882928.1">
    <property type="nucleotide sequence ID" value="NC_012669.1"/>
</dbReference>
<dbReference type="Pfam" id="PF01678">
    <property type="entry name" value="DAP_epimerase"/>
    <property type="match status" value="2"/>
</dbReference>
<evidence type="ECO:0000256" key="3">
    <source>
        <dbReference type="ARBA" id="ARBA00013080"/>
    </source>
</evidence>
<feature type="binding site" evidence="8">
    <location>
        <position position="81"/>
    </location>
    <ligand>
        <name>substrate</name>
    </ligand>
</feature>
<feature type="site" description="Could be important to modulate the pK values of the two catalytic cysteine residues" evidence="8">
    <location>
        <position position="243"/>
    </location>
</feature>
<evidence type="ECO:0000256" key="6">
    <source>
        <dbReference type="ARBA" id="ARBA00023235"/>
    </source>
</evidence>
<comment type="pathway">
    <text evidence="1 8">Amino-acid biosynthesis; L-lysine biosynthesis via DAP pathway; DL-2,6-diaminopimelate from LL-2,6-diaminopimelate: step 1/1.</text>
</comment>
<feature type="active site" description="Proton acceptor" evidence="8">
    <location>
        <position position="252"/>
    </location>
</feature>
<keyword evidence="5 8" id="KW-0457">Lysine biosynthesis</keyword>
<dbReference type="EMBL" id="CP001618">
    <property type="protein sequence ID" value="ACQ80688.1"/>
    <property type="molecule type" value="Genomic_DNA"/>
</dbReference>
<dbReference type="Gene3D" id="3.10.310.10">
    <property type="entry name" value="Diaminopimelate Epimerase, Chain A, domain 1"/>
    <property type="match status" value="2"/>
</dbReference>
<dbReference type="InterPro" id="IPR018510">
    <property type="entry name" value="DAP_epimerase_AS"/>
</dbReference>
<comment type="similarity">
    <text evidence="2 8">Belongs to the diaminopimelate epimerase family.</text>
</comment>
<comment type="caution">
    <text evidence="8">Lacks conserved residue(s) required for the propagation of feature annotation.</text>
</comment>
<evidence type="ECO:0000256" key="1">
    <source>
        <dbReference type="ARBA" id="ARBA00005196"/>
    </source>
</evidence>
<dbReference type="PANTHER" id="PTHR31689">
    <property type="entry name" value="DIAMINOPIMELATE EPIMERASE, CHLOROPLASTIC"/>
    <property type="match status" value="1"/>
</dbReference>
<keyword evidence="11" id="KW-1185">Reference proteome</keyword>
<feature type="active site" description="Proton donor" evidence="8">
    <location>
        <position position="90"/>
    </location>
</feature>
<dbReference type="GO" id="GO:0008837">
    <property type="term" value="F:diaminopimelate epimerase activity"/>
    <property type="evidence" value="ECO:0007669"/>
    <property type="project" value="UniProtKB-UniRule"/>
</dbReference>
<feature type="active site" evidence="9">
    <location>
        <position position="90"/>
    </location>
</feature>
<evidence type="ECO:0000256" key="9">
    <source>
        <dbReference type="PROSITE-ProRule" id="PRU10125"/>
    </source>
</evidence>
<dbReference type="EC" id="5.1.1.7" evidence="3 8"/>
<feature type="binding site" evidence="8">
    <location>
        <begin position="243"/>
        <end position="244"/>
    </location>
    <ligand>
        <name>substrate</name>
    </ligand>
</feature>
<dbReference type="InterPro" id="IPR001653">
    <property type="entry name" value="DAP_epimerase_DapF"/>
</dbReference>
<comment type="function">
    <text evidence="8">Catalyzes the stereoinversion of LL-2,6-diaminopimelate (L,L-DAP) to meso-diaminopimelate (meso-DAP), a precursor of L-lysine and an essential component of the bacterial peptidoglycan.</text>
</comment>
<evidence type="ECO:0000256" key="5">
    <source>
        <dbReference type="ARBA" id="ARBA00023154"/>
    </source>
</evidence>
<evidence type="ECO:0000256" key="8">
    <source>
        <dbReference type="HAMAP-Rule" id="MF_00197"/>
    </source>
</evidence>
<dbReference type="AlphaFoldDB" id="C5BWM2"/>
<sequence length="309" mass="32088">MLSLPPNGVVKGHGTGNDFLLLADPEGALALTEADVAALSDRHRGLGADGVIRAVRSSAIADGASLLEEHPEAVWFMDYRNADGSLAEMCGNGIRVFVEFLRAEGLLDAEDGDVVPVATRAGVLPVRIETDRYAVDMGRWSAPGGAEALEAGFDASVGVAGLDSPRPGLRLALPNPHVVVALEDVAQLESIDLTKPPRVDPLGEGGTNVELVVALGEQRFDADGTPNAEGERVVGIVRMRVHERGVGETLSCGTGACAAALAVRAWAGAGAPDEWLVLVPGGQLQVRVLPEDHVELSGPAELVARAISM</sequence>
<dbReference type="PANTHER" id="PTHR31689:SF0">
    <property type="entry name" value="DIAMINOPIMELATE EPIMERASE"/>
    <property type="match status" value="1"/>
</dbReference>
<dbReference type="UniPathway" id="UPA00034">
    <property type="reaction ID" value="UER00025"/>
</dbReference>
<gene>
    <name evidence="8" type="primary">dapF</name>
    <name evidence="10" type="ordered locus">Bcav_2438</name>
</gene>
<evidence type="ECO:0000256" key="2">
    <source>
        <dbReference type="ARBA" id="ARBA00010219"/>
    </source>
</evidence>
<feature type="binding site" evidence="8">
    <location>
        <position position="17"/>
    </location>
    <ligand>
        <name>substrate</name>
    </ligand>
</feature>
<dbReference type="OrthoDB" id="9805408at2"/>
<dbReference type="GO" id="GO:0009089">
    <property type="term" value="P:lysine biosynthetic process via diaminopimelate"/>
    <property type="evidence" value="ECO:0007669"/>
    <property type="project" value="UniProtKB-UniRule"/>
</dbReference>
<dbReference type="PROSITE" id="PS01326">
    <property type="entry name" value="DAP_EPIMERASE"/>
    <property type="match status" value="1"/>
</dbReference>
<proteinExistence type="inferred from homology"/>
<keyword evidence="8" id="KW-0963">Cytoplasm</keyword>
<comment type="subcellular location">
    <subcellularLocation>
        <location evidence="8">Cytoplasm</location>
    </subcellularLocation>
</comment>
<keyword evidence="4 8" id="KW-0028">Amino-acid biosynthesis</keyword>
<dbReference type="Proteomes" id="UP000007962">
    <property type="component" value="Chromosome"/>
</dbReference>
<evidence type="ECO:0000256" key="4">
    <source>
        <dbReference type="ARBA" id="ARBA00022605"/>
    </source>
</evidence>
<accession>C5BWM2</accession>
<evidence type="ECO:0000313" key="11">
    <source>
        <dbReference type="Proteomes" id="UP000007962"/>
    </source>
</evidence>
<feature type="binding site" evidence="8">
    <location>
        <position position="208"/>
    </location>
    <ligand>
        <name>substrate</name>
    </ligand>
</feature>
<name>C5BWM2_BEUC1</name>
<keyword evidence="6 8" id="KW-0413">Isomerase</keyword>
<feature type="binding site" evidence="8">
    <location>
        <position position="175"/>
    </location>
    <ligand>
        <name>substrate</name>
    </ligand>
</feature>
<dbReference type="eggNOG" id="COG0253">
    <property type="taxonomic scope" value="Bacteria"/>
</dbReference>
<dbReference type="GO" id="GO:0005829">
    <property type="term" value="C:cytosol"/>
    <property type="evidence" value="ECO:0007669"/>
    <property type="project" value="TreeGrafter"/>
</dbReference>
<feature type="binding site" evidence="8">
    <location>
        <begin position="91"/>
        <end position="92"/>
    </location>
    <ligand>
        <name>substrate</name>
    </ligand>
</feature>
<dbReference type="SUPFAM" id="SSF54506">
    <property type="entry name" value="Diaminopimelate epimerase-like"/>
    <property type="match status" value="2"/>
</dbReference>
<reference evidence="10 11" key="1">
    <citation type="journal article" date="2009" name="Stand. Genomic Sci.">
        <title>Complete genome sequence of Beutenbergia cavernae type strain (HKI 0122).</title>
        <authorList>
            <person name="Land M."/>
            <person name="Pukall R."/>
            <person name="Abt B."/>
            <person name="Goker M."/>
            <person name="Rohde M."/>
            <person name="Glavina Del Rio T."/>
            <person name="Tice H."/>
            <person name="Copeland A."/>
            <person name="Cheng J.F."/>
            <person name="Lucas S."/>
            <person name="Chen F."/>
            <person name="Nolan M."/>
            <person name="Bruce D."/>
            <person name="Goodwin L."/>
            <person name="Pitluck S."/>
            <person name="Ivanova N."/>
            <person name="Mavromatis K."/>
            <person name="Ovchinnikova G."/>
            <person name="Pati A."/>
            <person name="Chen A."/>
            <person name="Palaniappan K."/>
            <person name="Hauser L."/>
            <person name="Chang Y.J."/>
            <person name="Jefferies C.C."/>
            <person name="Saunders E."/>
            <person name="Brettin T."/>
            <person name="Detter J.C."/>
            <person name="Han C."/>
            <person name="Chain P."/>
            <person name="Bristow J."/>
            <person name="Eisen J.A."/>
            <person name="Markowitz V."/>
            <person name="Hugenholtz P."/>
            <person name="Kyrpides N.C."/>
            <person name="Klenk H.P."/>
            <person name="Lapidus A."/>
        </authorList>
    </citation>
    <scope>NUCLEOTIDE SEQUENCE [LARGE SCALE GENOMIC DNA]</scope>
    <source>
        <strain evidence="11">ATCC BAA-8 / DSM 12333 / NBRC 16432</strain>
    </source>
</reference>
<evidence type="ECO:0000256" key="7">
    <source>
        <dbReference type="ARBA" id="ARBA00051712"/>
    </source>
</evidence>